<dbReference type="OrthoDB" id="65372at2"/>
<dbReference type="AlphaFoldDB" id="A0A494Z6B4"/>
<accession>A0A494Z6B4</accession>
<evidence type="ECO:0000256" key="2">
    <source>
        <dbReference type="ARBA" id="ARBA00022670"/>
    </source>
</evidence>
<dbReference type="Proteomes" id="UP000281813">
    <property type="component" value="Unassembled WGS sequence"/>
</dbReference>
<proteinExistence type="inferred from homology"/>
<organism evidence="5 6">
    <name type="scientific">Oceanobacillus bengalensis</name>
    <dbReference type="NCBI Taxonomy" id="1435466"/>
    <lineage>
        <taxon>Bacteria</taxon>
        <taxon>Bacillati</taxon>
        <taxon>Bacillota</taxon>
        <taxon>Bacilli</taxon>
        <taxon>Bacillales</taxon>
        <taxon>Bacillaceae</taxon>
        <taxon>Oceanobacillus</taxon>
    </lineage>
</organism>
<dbReference type="SUPFAM" id="SSF52317">
    <property type="entry name" value="Class I glutamine amidotransferase-like"/>
    <property type="match status" value="1"/>
</dbReference>
<protein>
    <submittedName>
        <fullName evidence="5">Peptidase S51 dipeptidase E</fullName>
    </submittedName>
</protein>
<keyword evidence="2" id="KW-0645">Protease</keyword>
<dbReference type="EMBL" id="RBZO01000004">
    <property type="protein sequence ID" value="RKQ17537.1"/>
    <property type="molecule type" value="Genomic_DNA"/>
</dbReference>
<dbReference type="InterPro" id="IPR029062">
    <property type="entry name" value="Class_I_gatase-like"/>
</dbReference>
<keyword evidence="4" id="KW-0720">Serine protease</keyword>
<evidence type="ECO:0000256" key="1">
    <source>
        <dbReference type="ARBA" id="ARBA00006534"/>
    </source>
</evidence>
<dbReference type="PANTHER" id="PTHR36175:SF1">
    <property type="entry name" value="CYANOPHYCINASE"/>
    <property type="match status" value="1"/>
</dbReference>
<evidence type="ECO:0000256" key="3">
    <source>
        <dbReference type="ARBA" id="ARBA00022801"/>
    </source>
</evidence>
<dbReference type="CDD" id="cd03129">
    <property type="entry name" value="GAT1_Peptidase_E_like"/>
    <property type="match status" value="1"/>
</dbReference>
<dbReference type="GO" id="GO:0006508">
    <property type="term" value="P:proteolysis"/>
    <property type="evidence" value="ECO:0007669"/>
    <property type="project" value="UniProtKB-KW"/>
</dbReference>
<dbReference type="RefSeq" id="WP_121128818.1">
    <property type="nucleotide sequence ID" value="NZ_JBHUFK010000001.1"/>
</dbReference>
<dbReference type="Gene3D" id="3.40.50.880">
    <property type="match status" value="1"/>
</dbReference>
<dbReference type="GO" id="GO:0008236">
    <property type="term" value="F:serine-type peptidase activity"/>
    <property type="evidence" value="ECO:0007669"/>
    <property type="project" value="UniProtKB-KW"/>
</dbReference>
<sequence length="213" mass="23719">MTGKHLFLFGGSPPFTEKLGRKFSKLTRKQKGKVAILFLEREGWLAYMPKYTKELEKHGLKDFIYVALTPNPSKDMLEQLSTCTGIIIGGGDTERYRDFIVNTIVGARIQEMYEQGVPVAGFSAGALISPVHCVIPPVDNTRGEHLFLHGLGLVLDCVISVHFSKWGEEENLRKAVLKTNVSIGYGIDDDAGVYFENGKLTETEGKKIYCFGR</sequence>
<keyword evidence="3" id="KW-0378">Hydrolase</keyword>
<evidence type="ECO:0000313" key="5">
    <source>
        <dbReference type="EMBL" id="RKQ17537.1"/>
    </source>
</evidence>
<comment type="caution">
    <text evidence="5">The sequence shown here is derived from an EMBL/GenBank/DDBJ whole genome shotgun (WGS) entry which is preliminary data.</text>
</comment>
<evidence type="ECO:0000313" key="6">
    <source>
        <dbReference type="Proteomes" id="UP000281813"/>
    </source>
</evidence>
<dbReference type="PANTHER" id="PTHR36175">
    <property type="entry name" value="CYANOPHYCINASE"/>
    <property type="match status" value="1"/>
</dbReference>
<gene>
    <name evidence="5" type="ORF">D8M05_03830</name>
</gene>
<name>A0A494Z6B4_9BACI</name>
<evidence type="ECO:0000256" key="4">
    <source>
        <dbReference type="ARBA" id="ARBA00022825"/>
    </source>
</evidence>
<dbReference type="Pfam" id="PF03575">
    <property type="entry name" value="Peptidase_S51"/>
    <property type="match status" value="1"/>
</dbReference>
<reference evidence="5 6" key="1">
    <citation type="journal article" date="2015" name="Antonie Van Leeuwenhoek">
        <title>Oceanobacillus bengalensis sp. nov., a bacterium isolated from seawater of the Bay of Bengal.</title>
        <authorList>
            <person name="Yongchang O."/>
            <person name="Xiang W."/>
            <person name="Wang G."/>
        </authorList>
    </citation>
    <scope>NUCLEOTIDE SEQUENCE [LARGE SCALE GENOMIC DNA]</scope>
    <source>
        <strain evidence="5 6">MCCC 1K00260</strain>
    </source>
</reference>
<comment type="similarity">
    <text evidence="1">Belongs to the peptidase S51 family.</text>
</comment>
<dbReference type="InterPro" id="IPR005320">
    <property type="entry name" value="Peptidase_S51"/>
</dbReference>
<keyword evidence="6" id="KW-1185">Reference proteome</keyword>